<reference evidence="3" key="1">
    <citation type="journal article" date="2017" name="Genome Biol.">
        <title>Comparative genomics reveals high biological diversity and specific adaptations in the industrially and medically important fungal genus Aspergillus.</title>
        <authorList>
            <person name="de Vries R.P."/>
            <person name="Riley R."/>
            <person name="Wiebenga A."/>
            <person name="Aguilar-Osorio G."/>
            <person name="Amillis S."/>
            <person name="Uchima C.A."/>
            <person name="Anderluh G."/>
            <person name="Asadollahi M."/>
            <person name="Askin M."/>
            <person name="Barry K."/>
            <person name="Battaglia E."/>
            <person name="Bayram O."/>
            <person name="Benocci T."/>
            <person name="Braus-Stromeyer S.A."/>
            <person name="Caldana C."/>
            <person name="Canovas D."/>
            <person name="Cerqueira G.C."/>
            <person name="Chen F."/>
            <person name="Chen W."/>
            <person name="Choi C."/>
            <person name="Clum A."/>
            <person name="Dos Santos R.A."/>
            <person name="Damasio A.R."/>
            <person name="Diallinas G."/>
            <person name="Emri T."/>
            <person name="Fekete E."/>
            <person name="Flipphi M."/>
            <person name="Freyberg S."/>
            <person name="Gallo A."/>
            <person name="Gournas C."/>
            <person name="Habgood R."/>
            <person name="Hainaut M."/>
            <person name="Harispe M.L."/>
            <person name="Henrissat B."/>
            <person name="Hilden K.S."/>
            <person name="Hope R."/>
            <person name="Hossain A."/>
            <person name="Karabika E."/>
            <person name="Karaffa L."/>
            <person name="Karanyi Z."/>
            <person name="Krasevec N."/>
            <person name="Kuo A."/>
            <person name="Kusch H."/>
            <person name="LaButti K."/>
            <person name="Lagendijk E.L."/>
            <person name="Lapidus A."/>
            <person name="Levasseur A."/>
            <person name="Lindquist E."/>
            <person name="Lipzen A."/>
            <person name="Logrieco A.F."/>
            <person name="MacCabe A."/>
            <person name="Maekelae M.R."/>
            <person name="Malavazi I."/>
            <person name="Melin P."/>
            <person name="Meyer V."/>
            <person name="Mielnichuk N."/>
            <person name="Miskei M."/>
            <person name="Molnar A.P."/>
            <person name="Mule G."/>
            <person name="Ngan C.Y."/>
            <person name="Orejas M."/>
            <person name="Orosz E."/>
            <person name="Ouedraogo J.P."/>
            <person name="Overkamp K.M."/>
            <person name="Park H.-S."/>
            <person name="Perrone G."/>
            <person name="Piumi F."/>
            <person name="Punt P.J."/>
            <person name="Ram A.F."/>
            <person name="Ramon A."/>
            <person name="Rauscher S."/>
            <person name="Record E."/>
            <person name="Riano-Pachon D.M."/>
            <person name="Robert V."/>
            <person name="Roehrig J."/>
            <person name="Ruller R."/>
            <person name="Salamov A."/>
            <person name="Salih N.S."/>
            <person name="Samson R.A."/>
            <person name="Sandor E."/>
            <person name="Sanguinetti M."/>
            <person name="Schuetze T."/>
            <person name="Sepcic K."/>
            <person name="Shelest E."/>
            <person name="Sherlock G."/>
            <person name="Sophianopoulou V."/>
            <person name="Squina F.M."/>
            <person name="Sun H."/>
            <person name="Susca A."/>
            <person name="Todd R.B."/>
            <person name="Tsang A."/>
            <person name="Unkles S.E."/>
            <person name="van de Wiele N."/>
            <person name="van Rossen-Uffink D."/>
            <person name="Oliveira J.V."/>
            <person name="Vesth T.C."/>
            <person name="Visser J."/>
            <person name="Yu J.-H."/>
            <person name="Zhou M."/>
            <person name="Andersen M.R."/>
            <person name="Archer D.B."/>
            <person name="Baker S.E."/>
            <person name="Benoit I."/>
            <person name="Brakhage A.A."/>
            <person name="Braus G.H."/>
            <person name="Fischer R."/>
            <person name="Frisvad J.C."/>
            <person name="Goldman G.H."/>
            <person name="Houbraken J."/>
            <person name="Oakley B."/>
            <person name="Pocsi I."/>
            <person name="Scazzocchio C."/>
            <person name="Seiboth B."/>
            <person name="vanKuyk P.A."/>
            <person name="Wortman J."/>
            <person name="Dyer P.S."/>
            <person name="Grigoriev I.V."/>
        </authorList>
    </citation>
    <scope>NUCLEOTIDE SEQUENCE [LARGE SCALE GENOMIC DNA]</scope>
    <source>
        <strain evidence="3">CBS 506.65</strain>
    </source>
</reference>
<organism evidence="2 3">
    <name type="scientific">Penicilliopsis zonata CBS 506.65</name>
    <dbReference type="NCBI Taxonomy" id="1073090"/>
    <lineage>
        <taxon>Eukaryota</taxon>
        <taxon>Fungi</taxon>
        <taxon>Dikarya</taxon>
        <taxon>Ascomycota</taxon>
        <taxon>Pezizomycotina</taxon>
        <taxon>Eurotiomycetes</taxon>
        <taxon>Eurotiomycetidae</taxon>
        <taxon>Eurotiales</taxon>
        <taxon>Aspergillaceae</taxon>
        <taxon>Penicilliopsis</taxon>
    </lineage>
</organism>
<feature type="transmembrane region" description="Helical" evidence="1">
    <location>
        <begin position="44"/>
        <end position="69"/>
    </location>
</feature>
<protein>
    <submittedName>
        <fullName evidence="2">Uncharacterized protein</fullName>
    </submittedName>
</protein>
<dbReference type="EMBL" id="KV878336">
    <property type="protein sequence ID" value="OJJ51559.1"/>
    <property type="molecule type" value="Genomic_DNA"/>
</dbReference>
<dbReference type="RefSeq" id="XP_022586069.1">
    <property type="nucleotide sequence ID" value="XM_022728327.1"/>
</dbReference>
<dbReference type="Proteomes" id="UP000184188">
    <property type="component" value="Unassembled WGS sequence"/>
</dbReference>
<keyword evidence="3" id="KW-1185">Reference proteome</keyword>
<accession>A0A1L9SWK8</accession>
<keyword evidence="1" id="KW-0812">Transmembrane</keyword>
<keyword evidence="1" id="KW-0472">Membrane</keyword>
<sequence>MTEHQYAIKTPYYLGSNPYSYPVVRFLAVLHQLARPPFPSRNKLLLLSPSPHTALPPSLILLLLLRLLLPTASHTKLLLHIRTGEKLPPQVNIILLFKHLDTQPPTTLPFSFFSLSFDCLSAIFFCPALFAMFAARPRCRASLCARCNTAYTSAIR</sequence>
<proteinExistence type="predicted"/>
<gene>
    <name evidence="2" type="ORF">ASPZODRAFT_416202</name>
</gene>
<name>A0A1L9SWK8_9EURO</name>
<dbReference type="VEuPathDB" id="FungiDB:ASPZODRAFT_416202"/>
<dbReference type="GeneID" id="34614791"/>
<feature type="transmembrane region" description="Helical" evidence="1">
    <location>
        <begin position="110"/>
        <end position="133"/>
    </location>
</feature>
<keyword evidence="1" id="KW-1133">Transmembrane helix</keyword>
<dbReference type="AlphaFoldDB" id="A0A1L9SWK8"/>
<evidence type="ECO:0000256" key="1">
    <source>
        <dbReference type="SAM" id="Phobius"/>
    </source>
</evidence>
<evidence type="ECO:0000313" key="2">
    <source>
        <dbReference type="EMBL" id="OJJ51559.1"/>
    </source>
</evidence>
<evidence type="ECO:0000313" key="3">
    <source>
        <dbReference type="Proteomes" id="UP000184188"/>
    </source>
</evidence>